<evidence type="ECO:0000313" key="2">
    <source>
        <dbReference type="EMBL" id="MFM9652694.1"/>
    </source>
</evidence>
<dbReference type="PANTHER" id="PTHR42886:SF29">
    <property type="entry name" value="PUMMELIG, ISOFORM A"/>
    <property type="match status" value="1"/>
</dbReference>
<dbReference type="InterPro" id="IPR000073">
    <property type="entry name" value="AB_hydrolase_1"/>
</dbReference>
<dbReference type="GO" id="GO:0016787">
    <property type="term" value="F:hydrolase activity"/>
    <property type="evidence" value="ECO:0007669"/>
    <property type="project" value="UniProtKB-KW"/>
</dbReference>
<keyword evidence="3" id="KW-1185">Reference proteome</keyword>
<dbReference type="InterPro" id="IPR029058">
    <property type="entry name" value="AB_hydrolase_fold"/>
</dbReference>
<keyword evidence="2" id="KW-0378">Hydrolase</keyword>
<sequence>MAITTTDHAVPHISKLPINSGQTVNLFVRERDGTRPGGDRTAVLMLHGRSIPVLPSADLGTGKYNWMLSLARAGFDVFAMDLQGNGRSSRPDVMQQPCNTSQAQQQVLLGGNPLMSVCTPVYDSQLGDSRSDWSEVDTVVKYIKKRHGVSKVALMGWSAAALALGPYAIEHWGDVSSLFLLAPVFGPNYQESAPGTDWDPPFPLPLSASTDARWGFPMNLTSREGFERAWNRELGCPEQREEGMVDTVWDAIMDSDMFGSNWGAKKYGVPQGVLRFRNAFWWGWNKTGVKLKNILGDKVPVLIVYGEHDKTVNSAPGTVPFLSVPDLYKAIPGTRKLMFKVACSGHQLQWEKPAAAHLHRLSRKWLKHTAVDGHTTGSFEMDEDGDYTPVP</sequence>
<organism evidence="2 3">
    <name type="scientific">Streptomyces galilaeus</name>
    <dbReference type="NCBI Taxonomy" id="33899"/>
    <lineage>
        <taxon>Bacteria</taxon>
        <taxon>Bacillati</taxon>
        <taxon>Actinomycetota</taxon>
        <taxon>Actinomycetes</taxon>
        <taxon>Kitasatosporales</taxon>
        <taxon>Streptomycetaceae</taxon>
        <taxon>Streptomyces</taxon>
    </lineage>
</organism>
<dbReference type="Proteomes" id="UP001631993">
    <property type="component" value="Unassembled WGS sequence"/>
</dbReference>
<dbReference type="PANTHER" id="PTHR42886">
    <property type="entry name" value="RE40534P-RELATED"/>
    <property type="match status" value="1"/>
</dbReference>
<name>A0ABW9IY69_STRGJ</name>
<proteinExistence type="predicted"/>
<accession>A0ABW9IY69</accession>
<dbReference type="Pfam" id="PF00561">
    <property type="entry name" value="Abhydrolase_1"/>
    <property type="match status" value="1"/>
</dbReference>
<feature type="domain" description="AB hydrolase-1" evidence="1">
    <location>
        <begin position="43"/>
        <end position="353"/>
    </location>
</feature>
<dbReference type="EMBL" id="JBJVNE010000031">
    <property type="protein sequence ID" value="MFM9652694.1"/>
    <property type="molecule type" value="Genomic_DNA"/>
</dbReference>
<dbReference type="Gene3D" id="3.40.50.1820">
    <property type="entry name" value="alpha/beta hydrolase"/>
    <property type="match status" value="1"/>
</dbReference>
<gene>
    <name evidence="2" type="ORF">ACKI1S_42150</name>
</gene>
<evidence type="ECO:0000259" key="1">
    <source>
        <dbReference type="Pfam" id="PF00561"/>
    </source>
</evidence>
<protein>
    <submittedName>
        <fullName evidence="2">Alpha/beta fold hydrolase</fullName>
    </submittedName>
</protein>
<comment type="caution">
    <text evidence="2">The sequence shown here is derived from an EMBL/GenBank/DDBJ whole genome shotgun (WGS) entry which is preliminary data.</text>
</comment>
<dbReference type="SUPFAM" id="SSF53474">
    <property type="entry name" value="alpha/beta-Hydrolases"/>
    <property type="match status" value="1"/>
</dbReference>
<dbReference type="RefSeq" id="WP_369276658.1">
    <property type="nucleotide sequence ID" value="NZ_JBJVMW010000032.1"/>
</dbReference>
<evidence type="ECO:0000313" key="3">
    <source>
        <dbReference type="Proteomes" id="UP001631993"/>
    </source>
</evidence>
<reference evidence="2 3" key="1">
    <citation type="submission" date="2024-12" db="EMBL/GenBank/DDBJ databases">
        <title>Forecasting of Potato common scab and diversities of Pathogenic streptomyces spp. in china.</title>
        <authorList>
            <person name="Handique U."/>
            <person name="Wu J."/>
        </authorList>
    </citation>
    <scope>NUCLEOTIDE SEQUENCE [LARGE SCALE GENOMIC DNA]</scope>
    <source>
        <strain evidence="2 3">ZRIMU1585</strain>
    </source>
</reference>